<dbReference type="Pfam" id="PF17293">
    <property type="entry name" value="Arm-DNA-bind_5"/>
    <property type="match status" value="1"/>
</dbReference>
<dbReference type="GO" id="GO:0006310">
    <property type="term" value="P:DNA recombination"/>
    <property type="evidence" value="ECO:0007669"/>
    <property type="project" value="UniProtKB-KW"/>
</dbReference>
<dbReference type="CDD" id="cd01185">
    <property type="entry name" value="INTN1_C_like"/>
    <property type="match status" value="1"/>
</dbReference>
<dbReference type="Pfam" id="PF13102">
    <property type="entry name" value="Phage_int_SAM_5"/>
    <property type="match status" value="1"/>
</dbReference>
<evidence type="ECO:0000256" key="2">
    <source>
        <dbReference type="ARBA" id="ARBA00023172"/>
    </source>
</evidence>
<dbReference type="GO" id="GO:0015074">
    <property type="term" value="P:DNA integration"/>
    <property type="evidence" value="ECO:0007669"/>
    <property type="project" value="InterPro"/>
</dbReference>
<reference evidence="5" key="1">
    <citation type="submission" date="2019-03" db="EMBL/GenBank/DDBJ databases">
        <title>Single cell metagenomics reveals metabolic interactions within the superorganism composed of flagellate Streblomastix strix and complex community of Bacteroidetes bacteria on its surface.</title>
        <authorList>
            <person name="Treitli S.C."/>
            <person name="Kolisko M."/>
            <person name="Husnik F."/>
            <person name="Keeling P."/>
            <person name="Hampl V."/>
        </authorList>
    </citation>
    <scope>NUCLEOTIDE SEQUENCE</scope>
    <source>
        <strain evidence="5">STM</strain>
    </source>
</reference>
<dbReference type="InterPro" id="IPR011010">
    <property type="entry name" value="DNA_brk_join_enz"/>
</dbReference>
<dbReference type="EMBL" id="SNRY01004272">
    <property type="protein sequence ID" value="KAA6318200.1"/>
    <property type="molecule type" value="Genomic_DNA"/>
</dbReference>
<protein>
    <submittedName>
        <fullName evidence="5">Uncharacterized protein</fullName>
    </submittedName>
</protein>
<keyword evidence="1" id="KW-0238">DNA-binding</keyword>
<sequence length="376" mass="43435">MNTELKVSFYLKRERKNEKDGIICNPAYPIVGKIIIGKTIAQFSSKLKVEEKLWNVKSGRTIGKSKVATELNREINKLNLSIHSHYKDILKRTGKVTAMEVKNAFQGIASAQKTLLVFFDEIMQEFHFRVGIDRAPSSYSQYVNTNKHIKRFLKEKYHVRDIPLNQLDLPFIENFDFYLRIERKLKASSVNATIVQLLSMGRTALHRNLVSRPPFFGYKLERPVFQIRTLSANEFERLVSTPISSKELCFVRDLFVFASFTGISYIDLKNLTWKEILREEDGSLWISKSRQKTGIPFNVKLLNIPVRIIEKYRGITNGDDVFSVSTLVNINFALKKIAKLCAIDRVLSFHLARHRISPFCLKTSKLQNYFCGQVTI</sequence>
<evidence type="ECO:0000256" key="1">
    <source>
        <dbReference type="ARBA" id="ARBA00023125"/>
    </source>
</evidence>
<evidence type="ECO:0000313" key="5">
    <source>
        <dbReference type="EMBL" id="KAA6318200.1"/>
    </source>
</evidence>
<evidence type="ECO:0000259" key="3">
    <source>
        <dbReference type="Pfam" id="PF13102"/>
    </source>
</evidence>
<organism evidence="5">
    <name type="scientific">termite gut metagenome</name>
    <dbReference type="NCBI Taxonomy" id="433724"/>
    <lineage>
        <taxon>unclassified sequences</taxon>
        <taxon>metagenomes</taxon>
        <taxon>organismal metagenomes</taxon>
    </lineage>
</organism>
<dbReference type="InterPro" id="IPR010998">
    <property type="entry name" value="Integrase_recombinase_N"/>
</dbReference>
<dbReference type="Gene3D" id="1.10.150.130">
    <property type="match status" value="1"/>
</dbReference>
<comment type="caution">
    <text evidence="5">The sequence shown here is derived from an EMBL/GenBank/DDBJ whole genome shotgun (WGS) entry which is preliminary data.</text>
</comment>
<dbReference type="AlphaFoldDB" id="A0A5J4QB17"/>
<keyword evidence="2" id="KW-0233">DNA recombination</keyword>
<dbReference type="SUPFAM" id="SSF56349">
    <property type="entry name" value="DNA breaking-rejoining enzymes"/>
    <property type="match status" value="1"/>
</dbReference>
<dbReference type="InterPro" id="IPR013762">
    <property type="entry name" value="Integrase-like_cat_sf"/>
</dbReference>
<name>A0A5J4QB17_9ZZZZ</name>
<dbReference type="InterPro" id="IPR025269">
    <property type="entry name" value="SAM-like_dom"/>
</dbReference>
<evidence type="ECO:0000259" key="4">
    <source>
        <dbReference type="Pfam" id="PF17293"/>
    </source>
</evidence>
<dbReference type="Gene3D" id="1.10.443.10">
    <property type="entry name" value="Intergrase catalytic core"/>
    <property type="match status" value="1"/>
</dbReference>
<dbReference type="GO" id="GO:0003677">
    <property type="term" value="F:DNA binding"/>
    <property type="evidence" value="ECO:0007669"/>
    <property type="project" value="UniProtKB-KW"/>
</dbReference>
<feature type="domain" description="Arm DNA-binding" evidence="4">
    <location>
        <begin position="27"/>
        <end position="99"/>
    </location>
</feature>
<gene>
    <name evidence="5" type="ORF">EZS27_031760</name>
</gene>
<dbReference type="InterPro" id="IPR035386">
    <property type="entry name" value="Arm-DNA-bind_5"/>
</dbReference>
<proteinExistence type="predicted"/>
<accession>A0A5J4QB17</accession>
<feature type="domain" description="Phage integrase SAM-like" evidence="3">
    <location>
        <begin position="114"/>
        <end position="215"/>
    </location>
</feature>